<reference evidence="9" key="1">
    <citation type="submission" date="2023-02" db="EMBL/GenBank/DDBJ databases">
        <title>Colletotrichum kahawae CIFC_Que2 genome sequencing and assembly.</title>
        <authorList>
            <person name="Baroncelli R."/>
        </authorList>
    </citation>
    <scope>NUCLEOTIDE SEQUENCE</scope>
    <source>
        <strain evidence="9">CIFC_Que2</strain>
    </source>
</reference>
<evidence type="ECO:0000256" key="4">
    <source>
        <dbReference type="ARBA" id="ARBA00022729"/>
    </source>
</evidence>
<accession>A0AAD9YGH0</accession>
<dbReference type="GO" id="GO:0030600">
    <property type="term" value="F:feruloyl esterase activity"/>
    <property type="evidence" value="ECO:0007669"/>
    <property type="project" value="UniProtKB-ARBA"/>
</dbReference>
<keyword evidence="7" id="KW-1015">Disulfide bond</keyword>
<proteinExistence type="inferred from homology"/>
<keyword evidence="10" id="KW-1185">Reference proteome</keyword>
<dbReference type="InterPro" id="IPR029058">
    <property type="entry name" value="AB_hydrolase_fold"/>
</dbReference>
<keyword evidence="5 8" id="KW-0378">Hydrolase</keyword>
<evidence type="ECO:0000256" key="1">
    <source>
        <dbReference type="ARBA" id="ARBA00006249"/>
    </source>
</evidence>
<dbReference type="Gene3D" id="3.40.50.1820">
    <property type="entry name" value="alpha/beta hydrolase"/>
    <property type="match status" value="1"/>
</dbReference>
<dbReference type="GO" id="GO:0046872">
    <property type="term" value="F:metal ion binding"/>
    <property type="evidence" value="ECO:0007669"/>
    <property type="project" value="UniProtKB-KW"/>
</dbReference>
<dbReference type="Proteomes" id="UP001281614">
    <property type="component" value="Unassembled WGS sequence"/>
</dbReference>
<dbReference type="PANTHER" id="PTHR33938">
    <property type="entry name" value="FERULOYL ESTERASE B-RELATED"/>
    <property type="match status" value="1"/>
</dbReference>
<organism evidence="9 10">
    <name type="scientific">Colletotrichum kahawae</name>
    <name type="common">Coffee berry disease fungus</name>
    <dbReference type="NCBI Taxonomy" id="34407"/>
    <lineage>
        <taxon>Eukaryota</taxon>
        <taxon>Fungi</taxon>
        <taxon>Dikarya</taxon>
        <taxon>Ascomycota</taxon>
        <taxon>Pezizomycotina</taxon>
        <taxon>Sordariomycetes</taxon>
        <taxon>Hypocreomycetidae</taxon>
        <taxon>Glomerellales</taxon>
        <taxon>Glomerellaceae</taxon>
        <taxon>Colletotrichum</taxon>
        <taxon>Colletotrichum gloeosporioides species complex</taxon>
    </lineage>
</organism>
<protein>
    <recommendedName>
        <fullName evidence="8">Carboxylic ester hydrolase</fullName>
        <ecNumber evidence="8">3.1.1.-</ecNumber>
    </recommendedName>
</protein>
<dbReference type="Pfam" id="PF07519">
    <property type="entry name" value="Tannase"/>
    <property type="match status" value="2"/>
</dbReference>
<dbReference type="InterPro" id="IPR011118">
    <property type="entry name" value="Tannase/feruloyl_esterase"/>
</dbReference>
<dbReference type="AlphaFoldDB" id="A0AAD9YGH0"/>
<evidence type="ECO:0000313" key="9">
    <source>
        <dbReference type="EMBL" id="KAK2761822.1"/>
    </source>
</evidence>
<keyword evidence="4 8" id="KW-0732">Signal</keyword>
<comment type="similarity">
    <text evidence="1 8">Belongs to the tannase family.</text>
</comment>
<evidence type="ECO:0000313" key="10">
    <source>
        <dbReference type="Proteomes" id="UP001281614"/>
    </source>
</evidence>
<keyword evidence="3" id="KW-0479">Metal-binding</keyword>
<name>A0AAD9YGH0_COLKA</name>
<evidence type="ECO:0000256" key="7">
    <source>
        <dbReference type="ARBA" id="ARBA00023157"/>
    </source>
</evidence>
<dbReference type="EMBL" id="VYYT01000158">
    <property type="protein sequence ID" value="KAK2761822.1"/>
    <property type="molecule type" value="Genomic_DNA"/>
</dbReference>
<evidence type="ECO:0000256" key="5">
    <source>
        <dbReference type="ARBA" id="ARBA00022801"/>
    </source>
</evidence>
<keyword evidence="2" id="KW-0719">Serine esterase</keyword>
<evidence type="ECO:0000256" key="6">
    <source>
        <dbReference type="ARBA" id="ARBA00022837"/>
    </source>
</evidence>
<keyword evidence="6" id="KW-0106">Calcium</keyword>
<comment type="caution">
    <text evidence="9">The sequence shown here is derived from an EMBL/GenBank/DDBJ whole genome shotgun (WGS) entry which is preliminary data.</text>
</comment>
<dbReference type="PANTHER" id="PTHR33938:SF2">
    <property type="entry name" value="CARBOXYLIC ESTER HYDROLASE"/>
    <property type="match status" value="1"/>
</dbReference>
<dbReference type="EC" id="3.1.1.-" evidence="8"/>
<dbReference type="SUPFAM" id="SSF53474">
    <property type="entry name" value="alpha/beta-Hydrolases"/>
    <property type="match status" value="1"/>
</dbReference>
<gene>
    <name evidence="9" type="ORF">CKAH01_16247</name>
</gene>
<feature type="signal peptide" evidence="8">
    <location>
        <begin position="1"/>
        <end position="24"/>
    </location>
</feature>
<feature type="chain" id="PRO_5041774814" description="Carboxylic ester hydrolase" evidence="8">
    <location>
        <begin position="25"/>
        <end position="525"/>
    </location>
</feature>
<evidence type="ECO:0000256" key="8">
    <source>
        <dbReference type="RuleBase" id="RU361238"/>
    </source>
</evidence>
<evidence type="ECO:0000256" key="2">
    <source>
        <dbReference type="ARBA" id="ARBA00022487"/>
    </source>
</evidence>
<evidence type="ECO:0000256" key="3">
    <source>
        <dbReference type="ARBA" id="ARBA00022723"/>
    </source>
</evidence>
<sequence>MNPAYMRLLALTGAVSSLPWSSEALSAASCSVDTFQSFLDANKILATVQTATSVASNGTFTVPADEEAYTTSPTGLRALCAIQVNETSEAGTHYTFGLFLPEDWNGRYLTVGNGGYAGGINWIDMGAGVGYGFAVMSTDTGHRGNYQATSWAYGNPESITDWGWRAMHGSTVTSKVLIEAWYGTSPKYNYFSGCSVGGRQGLKALQMFPEDYDGVSVGAPAWWTTHLQLDAVKTLTYNQPAGAKHAITKTMFNIIGAEVLRQCDPQDGLTDTIISDPSSCRFDPTQLLCNGKANTDCLIGEQIQTLYKIYNDWVETNQTFVFPHYLLGTEGQWSQSIGDGSSSSLENQYGYAQDLLMLGPSWTWEDLSLATVQLSDAMNPGNATADEFDISPFHSRGGKLIHHHGLSDAPLPLEVASTIRHCMSTPSNVNAPWYIAGANQAAQLGASVSGVPGYHDAAHDVILALVAWVENGTAPNSIIATEYTNDNVASGVMRQRPICPHPQQAKFDGVGNPNDADSWHCALLY</sequence>